<comment type="caution">
    <text evidence="2">The sequence shown here is derived from an EMBL/GenBank/DDBJ whole genome shotgun (WGS) entry which is preliminary data.</text>
</comment>
<organism evidence="2 3">
    <name type="scientific">Pleurodeles waltl</name>
    <name type="common">Iberian ribbed newt</name>
    <dbReference type="NCBI Taxonomy" id="8319"/>
    <lineage>
        <taxon>Eukaryota</taxon>
        <taxon>Metazoa</taxon>
        <taxon>Chordata</taxon>
        <taxon>Craniata</taxon>
        <taxon>Vertebrata</taxon>
        <taxon>Euteleostomi</taxon>
        <taxon>Amphibia</taxon>
        <taxon>Batrachia</taxon>
        <taxon>Caudata</taxon>
        <taxon>Salamandroidea</taxon>
        <taxon>Salamandridae</taxon>
        <taxon>Pleurodelinae</taxon>
        <taxon>Pleurodeles</taxon>
    </lineage>
</organism>
<feature type="region of interest" description="Disordered" evidence="1">
    <location>
        <begin position="1"/>
        <end position="48"/>
    </location>
</feature>
<protein>
    <submittedName>
        <fullName evidence="2">Uncharacterized protein</fullName>
    </submittedName>
</protein>
<proteinExistence type="predicted"/>
<gene>
    <name evidence="2" type="ORF">NDU88_006212</name>
</gene>
<dbReference type="EMBL" id="JANPWB010000013">
    <property type="protein sequence ID" value="KAJ1108842.1"/>
    <property type="molecule type" value="Genomic_DNA"/>
</dbReference>
<feature type="region of interest" description="Disordered" evidence="1">
    <location>
        <begin position="695"/>
        <end position="740"/>
    </location>
</feature>
<evidence type="ECO:0000313" key="2">
    <source>
        <dbReference type="EMBL" id="KAJ1108842.1"/>
    </source>
</evidence>
<feature type="compositionally biased region" description="Basic and acidic residues" evidence="1">
    <location>
        <begin position="717"/>
        <end position="740"/>
    </location>
</feature>
<dbReference type="AlphaFoldDB" id="A0AAV7N2T0"/>
<accession>A0AAV7N2T0</accession>
<evidence type="ECO:0000313" key="3">
    <source>
        <dbReference type="Proteomes" id="UP001066276"/>
    </source>
</evidence>
<dbReference type="Proteomes" id="UP001066276">
    <property type="component" value="Chromosome 9"/>
</dbReference>
<feature type="region of interest" description="Disordered" evidence="1">
    <location>
        <begin position="626"/>
        <end position="647"/>
    </location>
</feature>
<keyword evidence="3" id="KW-1185">Reference proteome</keyword>
<feature type="compositionally biased region" description="Polar residues" evidence="1">
    <location>
        <begin position="973"/>
        <end position="983"/>
    </location>
</feature>
<sequence length="1038" mass="113516">MESEAKQSGEGNGMASDATVSSTRQVEKGVDEPKVCSISTKSGAGSESEKTCFPLKILLHLKTPQKKSKDNRQLTQVELVKESKGATLTGWRNGWSGIRSKRKEDNPEIQSLKKAPAMWRSLEQDVTRAENTGEGLCRSCGEGKHQCNTLKQWGQQGGTIDICQENSIVTSTKERNREELALLARTKQCAARTEGVLKSRKYMKMKSWRTAPFMTNSEPQCRQNEAPSEGDPEAIVINTTPISESSDDLDGRAQASKPYSKLSFFRKIRQYNRLRKTTKDLNTNTECESVYEDKSASYDAASEGITVAEAASNFMISANYSCTTHAAKPTAPTARDKAASLADLSTAGPMVSQNDDTAAEGEGPELREDVIAAGLTVDQEIAELIDPMGCQKKVTGAGVMIAQADVSAANVMGTMESQNNVTVAKLMTTPEVVTIPQTAGVMILQRDVDTEKVENIFLAQKDVTASMTRVLIASEEDGLPKEISGSLIIQEDSTAGPVILQSVVTAAKTVSPMTSNVDAPGALLMVPQDLTLGNPTASQADISSTKVSGPLLCQKDALNEKVTDSLVLKENITMTKVSDPTQSGNITLEQVLFPTANEVESVTDLDSGNETSARPQVISGRKHISRGKQAHISPSHSLACDSAQYSPETKREEINNIVTDRFMGAFATNKPNNNCKMLAMYKDVHDMKCPLVSANSESEDNHGCKSLVNSETPPRVNHADRDRDNTSETGKEDSQKESVQDVKTSTCCGLFTDLHLQDNSARVKKRVQYLSHFPTDKAMQEVNVNITQISAISQLSCPEFKGGNKWKNQNGWDAPLLSCVHPSAQENTHKDFAELLVCCGRNDIETPSAHVLPDTSCEHGSVQMLLEESTRQQTESAYEEDMPEDNKNTMSVLSDDKEQTWNFHKILQDSPTSCPSNKINQEEDGMFEGYTTNQNFRPEEKNSSPSRMKSARNIMARTVDVTSLEKNMKSDRGQQNASRQTGPIANEVSDLSMGSHERGKRLLYESAVEIVQTAVQAATGHIAEMQQAQDWNWDFQVS</sequence>
<feature type="region of interest" description="Disordered" evidence="1">
    <location>
        <begin position="930"/>
        <end position="949"/>
    </location>
</feature>
<feature type="region of interest" description="Disordered" evidence="1">
    <location>
        <begin position="966"/>
        <end position="995"/>
    </location>
</feature>
<feature type="compositionally biased region" description="Basic and acidic residues" evidence="1">
    <location>
        <begin position="25"/>
        <end position="34"/>
    </location>
</feature>
<reference evidence="2" key="1">
    <citation type="journal article" date="2022" name="bioRxiv">
        <title>Sequencing and chromosome-scale assembly of the giantPleurodeles waltlgenome.</title>
        <authorList>
            <person name="Brown T."/>
            <person name="Elewa A."/>
            <person name="Iarovenko S."/>
            <person name="Subramanian E."/>
            <person name="Araus A.J."/>
            <person name="Petzold A."/>
            <person name="Susuki M."/>
            <person name="Suzuki K.-i.T."/>
            <person name="Hayashi T."/>
            <person name="Toyoda A."/>
            <person name="Oliveira C."/>
            <person name="Osipova E."/>
            <person name="Leigh N.D."/>
            <person name="Simon A."/>
            <person name="Yun M.H."/>
        </authorList>
    </citation>
    <scope>NUCLEOTIDE SEQUENCE</scope>
    <source>
        <strain evidence="2">20211129_DDA</strain>
        <tissue evidence="2">Liver</tissue>
    </source>
</reference>
<evidence type="ECO:0000256" key="1">
    <source>
        <dbReference type="SAM" id="MobiDB-lite"/>
    </source>
</evidence>
<name>A0AAV7N2T0_PLEWA</name>